<sequence>MIGLRLEDLRDVQRRSRALRGAFVFSAPLTSGATTARITRTATFLCQTSRAPQKKNNSRVLARLNDAGLRDSTFSIARDEMTDVTSQRSRAPRKDNNSRVLARLDNPGQRDSCKTEMTGRTSLSHYELQPVSFRPRRVRPIPVLHPSPTPWIGLFCLVHVGRSPAC</sequence>
<name>A0A165GSF6_EXIGL</name>
<reference evidence="1 2" key="1">
    <citation type="journal article" date="2016" name="Mol. Biol. Evol.">
        <title>Comparative Genomics of Early-Diverging Mushroom-Forming Fungi Provides Insights into the Origins of Lignocellulose Decay Capabilities.</title>
        <authorList>
            <person name="Nagy L.G."/>
            <person name="Riley R."/>
            <person name="Tritt A."/>
            <person name="Adam C."/>
            <person name="Daum C."/>
            <person name="Floudas D."/>
            <person name="Sun H."/>
            <person name="Yadav J.S."/>
            <person name="Pangilinan J."/>
            <person name="Larsson K.H."/>
            <person name="Matsuura K."/>
            <person name="Barry K."/>
            <person name="Labutti K."/>
            <person name="Kuo R."/>
            <person name="Ohm R.A."/>
            <person name="Bhattacharya S.S."/>
            <person name="Shirouzu T."/>
            <person name="Yoshinaga Y."/>
            <person name="Martin F.M."/>
            <person name="Grigoriev I.V."/>
            <person name="Hibbett D.S."/>
        </authorList>
    </citation>
    <scope>NUCLEOTIDE SEQUENCE [LARGE SCALE GENOMIC DNA]</scope>
    <source>
        <strain evidence="1 2">HHB12029</strain>
    </source>
</reference>
<keyword evidence="2" id="KW-1185">Reference proteome</keyword>
<gene>
    <name evidence="1" type="ORF">EXIGLDRAFT_106351</name>
</gene>
<dbReference type="Proteomes" id="UP000077266">
    <property type="component" value="Unassembled WGS sequence"/>
</dbReference>
<evidence type="ECO:0000313" key="1">
    <source>
        <dbReference type="EMBL" id="KZV90944.1"/>
    </source>
</evidence>
<dbReference type="AlphaFoldDB" id="A0A165GSF6"/>
<protein>
    <submittedName>
        <fullName evidence="1">Uncharacterized protein</fullName>
    </submittedName>
</protein>
<accession>A0A165GSF6</accession>
<organism evidence="1 2">
    <name type="scientific">Exidia glandulosa HHB12029</name>
    <dbReference type="NCBI Taxonomy" id="1314781"/>
    <lineage>
        <taxon>Eukaryota</taxon>
        <taxon>Fungi</taxon>
        <taxon>Dikarya</taxon>
        <taxon>Basidiomycota</taxon>
        <taxon>Agaricomycotina</taxon>
        <taxon>Agaricomycetes</taxon>
        <taxon>Auriculariales</taxon>
        <taxon>Exidiaceae</taxon>
        <taxon>Exidia</taxon>
    </lineage>
</organism>
<dbReference type="InParanoid" id="A0A165GSF6"/>
<dbReference type="EMBL" id="KV426037">
    <property type="protein sequence ID" value="KZV90944.1"/>
    <property type="molecule type" value="Genomic_DNA"/>
</dbReference>
<proteinExistence type="predicted"/>
<evidence type="ECO:0000313" key="2">
    <source>
        <dbReference type="Proteomes" id="UP000077266"/>
    </source>
</evidence>